<keyword evidence="2" id="KW-1185">Reference proteome</keyword>
<dbReference type="AlphaFoldDB" id="A0A8H6I2Z0"/>
<dbReference type="Proteomes" id="UP000521943">
    <property type="component" value="Unassembled WGS sequence"/>
</dbReference>
<accession>A0A8H6I2Z0</accession>
<gene>
    <name evidence="1" type="ORF">DFP72DRAFT_962324</name>
</gene>
<reference evidence="1 2" key="1">
    <citation type="submission" date="2020-07" db="EMBL/GenBank/DDBJ databases">
        <title>Comparative genomics of pyrophilous fungi reveals a link between fire events and developmental genes.</title>
        <authorList>
            <consortium name="DOE Joint Genome Institute"/>
            <person name="Steindorff A.S."/>
            <person name="Carver A."/>
            <person name="Calhoun S."/>
            <person name="Stillman K."/>
            <person name="Liu H."/>
            <person name="Lipzen A."/>
            <person name="Pangilinan J."/>
            <person name="Labutti K."/>
            <person name="Bruns T.D."/>
            <person name="Grigoriev I.V."/>
        </authorList>
    </citation>
    <scope>NUCLEOTIDE SEQUENCE [LARGE SCALE GENOMIC DNA]</scope>
    <source>
        <strain evidence="1 2">CBS 144469</strain>
    </source>
</reference>
<evidence type="ECO:0000313" key="2">
    <source>
        <dbReference type="Proteomes" id="UP000521943"/>
    </source>
</evidence>
<organism evidence="1 2">
    <name type="scientific">Ephemerocybe angulata</name>
    <dbReference type="NCBI Taxonomy" id="980116"/>
    <lineage>
        <taxon>Eukaryota</taxon>
        <taxon>Fungi</taxon>
        <taxon>Dikarya</taxon>
        <taxon>Basidiomycota</taxon>
        <taxon>Agaricomycotina</taxon>
        <taxon>Agaricomycetes</taxon>
        <taxon>Agaricomycetidae</taxon>
        <taxon>Agaricales</taxon>
        <taxon>Agaricineae</taxon>
        <taxon>Psathyrellaceae</taxon>
        <taxon>Ephemerocybe</taxon>
    </lineage>
</organism>
<sequence>MSTELKKQHQEEFMAYYGHLPDDFLPWTLLQPAKGTHWTIHEWIDRLIEIFPRDQIPKRLQLRNGLSFQPPRFLFGWAMSARVFFDIAQRCNFLPPDTPADLEPECLKWKKMTLPLNAVLWKQFPEIMDRLPGYVLVHPVVTENRGYKQCIALADSYVTGNRKPSHDDVNTLKEFFGIGEGSTQVLADNQAKWWIEYGQCTWTYMDSRKFNAKSKPWLKEVRQIQDESVANPLLEASVPQCSSSTA</sequence>
<proteinExistence type="predicted"/>
<comment type="caution">
    <text evidence="1">The sequence shown here is derived from an EMBL/GenBank/DDBJ whole genome shotgun (WGS) entry which is preliminary data.</text>
</comment>
<protein>
    <submittedName>
        <fullName evidence="1">Uncharacterized protein</fullName>
    </submittedName>
</protein>
<evidence type="ECO:0000313" key="1">
    <source>
        <dbReference type="EMBL" id="KAF6757948.1"/>
    </source>
</evidence>
<dbReference type="OrthoDB" id="2820249at2759"/>
<dbReference type="EMBL" id="JACGCI010000020">
    <property type="protein sequence ID" value="KAF6757948.1"/>
    <property type="molecule type" value="Genomic_DNA"/>
</dbReference>
<name>A0A8H6I2Z0_9AGAR</name>